<gene>
    <name evidence="2" type="ORF">Cob_v008302</name>
</gene>
<feature type="compositionally biased region" description="Polar residues" evidence="1">
    <location>
        <begin position="128"/>
        <end position="145"/>
    </location>
</feature>
<evidence type="ECO:0000256" key="1">
    <source>
        <dbReference type="SAM" id="MobiDB-lite"/>
    </source>
</evidence>
<organism evidence="2 3">
    <name type="scientific">Colletotrichum orbiculare (strain 104-T / ATCC 96160 / CBS 514.97 / LARS 414 / MAFF 240422)</name>
    <name type="common">Cucumber anthracnose fungus</name>
    <name type="synonym">Colletotrichum lagenarium</name>
    <dbReference type="NCBI Taxonomy" id="1213857"/>
    <lineage>
        <taxon>Eukaryota</taxon>
        <taxon>Fungi</taxon>
        <taxon>Dikarya</taxon>
        <taxon>Ascomycota</taxon>
        <taxon>Pezizomycotina</taxon>
        <taxon>Sordariomycetes</taxon>
        <taxon>Hypocreomycetidae</taxon>
        <taxon>Glomerellales</taxon>
        <taxon>Glomerellaceae</taxon>
        <taxon>Colletotrichum</taxon>
        <taxon>Colletotrichum orbiculare species complex</taxon>
    </lineage>
</organism>
<feature type="region of interest" description="Disordered" evidence="1">
    <location>
        <begin position="287"/>
        <end position="334"/>
    </location>
</feature>
<feature type="compositionally biased region" description="Basic and acidic residues" evidence="1">
    <location>
        <begin position="7"/>
        <end position="22"/>
    </location>
</feature>
<feature type="compositionally biased region" description="Basic and acidic residues" evidence="1">
    <location>
        <begin position="307"/>
        <end position="321"/>
    </location>
</feature>
<reference evidence="3" key="1">
    <citation type="journal article" date="2013" name="New Phytol.">
        <title>Comparative genomic and transcriptomic analyses reveal the hemibiotrophic stage shift of Colletotrichum fungi.</title>
        <authorList>
            <person name="Gan P."/>
            <person name="Ikeda K."/>
            <person name="Irieda H."/>
            <person name="Narusaka M."/>
            <person name="O'Connell R.J."/>
            <person name="Narusaka Y."/>
            <person name="Takano Y."/>
            <person name="Kubo Y."/>
            <person name="Shirasu K."/>
        </authorList>
    </citation>
    <scope>NUCLEOTIDE SEQUENCE [LARGE SCALE GENOMIC DNA]</scope>
    <source>
        <strain evidence="3">104-T / ATCC 96160 / CBS 514.97 / LARS 414 / MAFF 240422</strain>
    </source>
</reference>
<dbReference type="AlphaFoldDB" id="A0A484FMB1"/>
<evidence type="ECO:0000313" key="3">
    <source>
        <dbReference type="Proteomes" id="UP000014480"/>
    </source>
</evidence>
<name>A0A484FMB1_COLOR</name>
<feature type="compositionally biased region" description="Basic and acidic residues" evidence="1">
    <location>
        <begin position="96"/>
        <end position="117"/>
    </location>
</feature>
<protein>
    <submittedName>
        <fullName evidence="2">Uncharacterized protein</fullName>
    </submittedName>
</protein>
<keyword evidence="3" id="KW-1185">Reference proteome</keyword>
<dbReference type="EMBL" id="AMCV02000022">
    <property type="protein sequence ID" value="TDZ18926.1"/>
    <property type="molecule type" value="Genomic_DNA"/>
</dbReference>
<feature type="region of interest" description="Disordered" evidence="1">
    <location>
        <begin position="1"/>
        <end position="180"/>
    </location>
</feature>
<accession>A0A484FMB1</accession>
<dbReference type="Proteomes" id="UP000014480">
    <property type="component" value="Unassembled WGS sequence"/>
</dbReference>
<sequence>MSANHDLNPRFRDLDLNAERRPSSLPSITVSQRVTRRSPANSDSYSDIHDRLNKYDGGRRSSVSSRVSAPGREGDKLLYQLHGRRYDQEDSEDDEGWYKKECDGKVLYREQFSRDPQARPGSNEGRGRSNSTLNVRVTTRNSPNDTAVLVLLSPSAPRQNTERAIEPPRTPSRRAPRAVPEPRCDYIDDIAPRTPGRRLALPEPGYSTDIVRRTPSRGRSRTPTRRAVQFAPDSPEYLDDIGPRTPGGHRSVVQLLDRRIIDAAPPAGFFDDYDSPTEGLQRAAERYTYAGMTSDEDGHRRGRKRQEKHEKRGERRRDSGSRKRNGLFSRKYSS</sequence>
<evidence type="ECO:0000313" key="2">
    <source>
        <dbReference type="EMBL" id="TDZ18926.1"/>
    </source>
</evidence>
<reference evidence="3" key="2">
    <citation type="journal article" date="2019" name="Mol. Plant Microbe Interact.">
        <title>Genome sequence resources for four phytopathogenic fungi from the Colletotrichum orbiculare species complex.</title>
        <authorList>
            <person name="Gan P."/>
            <person name="Tsushima A."/>
            <person name="Narusaka M."/>
            <person name="Narusaka Y."/>
            <person name="Takano Y."/>
            <person name="Kubo Y."/>
            <person name="Shirasu K."/>
        </authorList>
    </citation>
    <scope>GENOME REANNOTATION</scope>
    <source>
        <strain evidence="3">104-T / ATCC 96160 / CBS 514.97 / LARS 414 / MAFF 240422</strain>
    </source>
</reference>
<comment type="caution">
    <text evidence="2">The sequence shown here is derived from an EMBL/GenBank/DDBJ whole genome shotgun (WGS) entry which is preliminary data.</text>
</comment>
<proteinExistence type="predicted"/>
<feature type="compositionally biased region" description="Polar residues" evidence="1">
    <location>
        <begin position="24"/>
        <end position="45"/>
    </location>
</feature>
<feature type="compositionally biased region" description="Basic and acidic residues" evidence="1">
    <location>
        <begin position="46"/>
        <end position="59"/>
    </location>
</feature>